<dbReference type="GO" id="GO:0009966">
    <property type="term" value="P:regulation of signal transduction"/>
    <property type="evidence" value="ECO:0007669"/>
    <property type="project" value="InterPro"/>
</dbReference>
<dbReference type="EMBL" id="NCKU01000276">
    <property type="protein sequence ID" value="RWS16178.1"/>
    <property type="molecule type" value="Genomic_DNA"/>
</dbReference>
<gene>
    <name evidence="1" type="ORF">B4U79_06839</name>
</gene>
<dbReference type="GO" id="GO:0035303">
    <property type="term" value="P:regulation of dephosphorylation"/>
    <property type="evidence" value="ECO:0007669"/>
    <property type="project" value="TreeGrafter"/>
</dbReference>
<dbReference type="Pfam" id="PF04177">
    <property type="entry name" value="TAP42"/>
    <property type="match status" value="1"/>
</dbReference>
<dbReference type="GO" id="GO:0005829">
    <property type="term" value="C:cytosol"/>
    <property type="evidence" value="ECO:0007669"/>
    <property type="project" value="TreeGrafter"/>
</dbReference>
<dbReference type="InterPro" id="IPR007304">
    <property type="entry name" value="TAP46-like"/>
</dbReference>
<dbReference type="Proteomes" id="UP000285301">
    <property type="component" value="Unassembled WGS sequence"/>
</dbReference>
<protein>
    <submittedName>
        <fullName evidence="1">Immunoglobulin-binding protein 1-like protein</fullName>
    </submittedName>
</protein>
<comment type="caution">
    <text evidence="1">The sequence shown here is derived from an EMBL/GenBank/DDBJ whole genome shotgun (WGS) entry which is preliminary data.</text>
</comment>
<evidence type="ECO:0000313" key="2">
    <source>
        <dbReference type="Proteomes" id="UP000285301"/>
    </source>
</evidence>
<organism evidence="1 2">
    <name type="scientific">Dinothrombium tinctorium</name>
    <dbReference type="NCBI Taxonomy" id="1965070"/>
    <lineage>
        <taxon>Eukaryota</taxon>
        <taxon>Metazoa</taxon>
        <taxon>Ecdysozoa</taxon>
        <taxon>Arthropoda</taxon>
        <taxon>Chelicerata</taxon>
        <taxon>Arachnida</taxon>
        <taxon>Acari</taxon>
        <taxon>Acariformes</taxon>
        <taxon>Trombidiformes</taxon>
        <taxon>Prostigmata</taxon>
        <taxon>Anystina</taxon>
        <taxon>Parasitengona</taxon>
        <taxon>Trombidioidea</taxon>
        <taxon>Trombidiidae</taxon>
        <taxon>Dinothrombium</taxon>
    </lineage>
</organism>
<dbReference type="Gene3D" id="1.25.40.540">
    <property type="entry name" value="TAP42-like family"/>
    <property type="match status" value="1"/>
</dbReference>
<keyword evidence="2" id="KW-1185">Reference proteome</keyword>
<accession>A0A3S4RHC6</accession>
<dbReference type="AlphaFoldDB" id="A0A3S4RHC6"/>
<name>A0A3S4RHC6_9ACAR</name>
<dbReference type="OrthoDB" id="10261753at2759"/>
<dbReference type="PANTHER" id="PTHR10933:SF9">
    <property type="entry name" value="IMMUNOGLOBULIN-BINDING PROTEIN 1"/>
    <property type="match status" value="1"/>
</dbReference>
<reference evidence="1 2" key="1">
    <citation type="journal article" date="2018" name="Gigascience">
        <title>Genomes of trombidid mites reveal novel predicted allergens and laterally-transferred genes associated with secondary metabolism.</title>
        <authorList>
            <person name="Dong X."/>
            <person name="Chaisiri K."/>
            <person name="Xia D."/>
            <person name="Armstrong S.D."/>
            <person name="Fang Y."/>
            <person name="Donnelly M.J."/>
            <person name="Kadowaki T."/>
            <person name="McGarry J.W."/>
            <person name="Darby A.C."/>
            <person name="Makepeace B.L."/>
        </authorList>
    </citation>
    <scope>NUCLEOTIDE SEQUENCE [LARGE SCALE GENOMIC DNA]</scope>
    <source>
        <strain evidence="1">UoL-WK</strain>
    </source>
</reference>
<evidence type="ECO:0000313" key="1">
    <source>
        <dbReference type="EMBL" id="RWS16178.1"/>
    </source>
</evidence>
<sequence length="293" mass="33793">MGESIVYHFDRISPYSHSDICSQRNVEDGISLLEDCTRIINDLQLYSINETLDDLSNASLKYLIIPALLGSFTLKLTSHKRTDILQTARVYFKDYLKRLKSYEITDLELEGSDDSSHEDDDEVRKKRDDITSKASKISLEEAAKNRNEKIRRYKQQKEIDEKLENFEKLIESKSSSDIDDEIIREFYLSLIQKWIYIAVDELNAIDSESKILAQMKDFGSKPPQNPVKSRKTPLKTFIIARNETQKRVFGLGYPGVPTMTVDEFINKKVEEGSLSVTSAMSVINMLRNILRNF</sequence>
<dbReference type="PANTHER" id="PTHR10933">
    <property type="entry name" value="IMMUNOGLOBULIN-BINDING PROTEIN 1"/>
    <property type="match status" value="1"/>
</dbReference>
<dbReference type="GO" id="GO:0051721">
    <property type="term" value="F:protein phosphatase 2A binding"/>
    <property type="evidence" value="ECO:0007669"/>
    <property type="project" value="TreeGrafter"/>
</dbReference>
<dbReference type="InterPro" id="IPR038511">
    <property type="entry name" value="TAP42/TAP46-like_sf"/>
</dbReference>
<proteinExistence type="predicted"/>
<dbReference type="STRING" id="1965070.A0A3S4RHC6"/>